<dbReference type="GO" id="GO:0046872">
    <property type="term" value="F:metal ion binding"/>
    <property type="evidence" value="ECO:0007669"/>
    <property type="project" value="UniProtKB-KW"/>
</dbReference>
<keyword evidence="4 13" id="KW-0812">Transmembrane</keyword>
<evidence type="ECO:0000256" key="5">
    <source>
        <dbReference type="ARBA" id="ARBA00022723"/>
    </source>
</evidence>
<evidence type="ECO:0000256" key="12">
    <source>
        <dbReference type="RuleBase" id="RU000461"/>
    </source>
</evidence>
<accession>A0ABD3T120</accession>
<keyword evidence="5 11" id="KW-0479">Metal-binding</keyword>
<feature type="transmembrane region" description="Helical" evidence="13">
    <location>
        <begin position="7"/>
        <end position="25"/>
    </location>
</feature>
<evidence type="ECO:0000256" key="11">
    <source>
        <dbReference type="PIRSR" id="PIRSR602401-1"/>
    </source>
</evidence>
<dbReference type="GO" id="GO:0016020">
    <property type="term" value="C:membrane"/>
    <property type="evidence" value="ECO:0007669"/>
    <property type="project" value="UniProtKB-SubCell"/>
</dbReference>
<protein>
    <recommendedName>
        <fullName evidence="16">Cytochrome P450</fullName>
    </recommendedName>
</protein>
<evidence type="ECO:0000256" key="1">
    <source>
        <dbReference type="ARBA" id="ARBA00004167"/>
    </source>
</evidence>
<evidence type="ECO:0000256" key="7">
    <source>
        <dbReference type="ARBA" id="ARBA00023002"/>
    </source>
</evidence>
<dbReference type="GO" id="GO:0004497">
    <property type="term" value="F:monooxygenase activity"/>
    <property type="evidence" value="ECO:0007669"/>
    <property type="project" value="UniProtKB-KW"/>
</dbReference>
<evidence type="ECO:0000313" key="15">
    <source>
        <dbReference type="Proteomes" id="UP001634393"/>
    </source>
</evidence>
<comment type="cofactor">
    <cofactor evidence="11">
        <name>heme</name>
        <dbReference type="ChEBI" id="CHEBI:30413"/>
    </cofactor>
</comment>
<keyword evidence="8 11" id="KW-0408">Iron</keyword>
<dbReference type="InterPro" id="IPR002401">
    <property type="entry name" value="Cyt_P450_E_grp-I"/>
</dbReference>
<reference evidence="14 15" key="1">
    <citation type="submission" date="2024-12" db="EMBL/GenBank/DDBJ databases">
        <title>The unique morphological basis and parallel evolutionary history of personate flowers in Penstemon.</title>
        <authorList>
            <person name="Depatie T.H."/>
            <person name="Wessinger C.A."/>
        </authorList>
    </citation>
    <scope>NUCLEOTIDE SEQUENCE [LARGE SCALE GENOMIC DNA]</scope>
    <source>
        <strain evidence="14">WTNN_2</strain>
        <tissue evidence="14">Leaf</tissue>
    </source>
</reference>
<dbReference type="AlphaFoldDB" id="A0ABD3T120"/>
<dbReference type="PROSITE" id="PS00086">
    <property type="entry name" value="CYTOCHROME_P450"/>
    <property type="match status" value="1"/>
</dbReference>
<dbReference type="EMBL" id="JBJXBP010000005">
    <property type="protein sequence ID" value="KAL3830597.1"/>
    <property type="molecule type" value="Genomic_DNA"/>
</dbReference>
<evidence type="ECO:0000256" key="10">
    <source>
        <dbReference type="ARBA" id="ARBA00023136"/>
    </source>
</evidence>
<evidence type="ECO:0000256" key="9">
    <source>
        <dbReference type="ARBA" id="ARBA00023033"/>
    </source>
</evidence>
<dbReference type="PANTHER" id="PTHR24282:SF20">
    <property type="entry name" value="CYTOCHROME P450 CYP749A22-LIKE"/>
    <property type="match status" value="1"/>
</dbReference>
<gene>
    <name evidence="14" type="ORF">ACJIZ3_019399</name>
</gene>
<evidence type="ECO:0000256" key="8">
    <source>
        <dbReference type="ARBA" id="ARBA00023004"/>
    </source>
</evidence>
<keyword evidence="7 12" id="KW-0560">Oxidoreductase</keyword>
<dbReference type="PANTHER" id="PTHR24282">
    <property type="entry name" value="CYTOCHROME P450 FAMILY MEMBER"/>
    <property type="match status" value="1"/>
</dbReference>
<dbReference type="Pfam" id="PF00067">
    <property type="entry name" value="p450"/>
    <property type="match status" value="2"/>
</dbReference>
<dbReference type="Gene3D" id="1.10.630.10">
    <property type="entry name" value="Cytochrome P450"/>
    <property type="match status" value="1"/>
</dbReference>
<evidence type="ECO:0000256" key="4">
    <source>
        <dbReference type="ARBA" id="ARBA00022692"/>
    </source>
</evidence>
<keyword evidence="15" id="KW-1185">Reference proteome</keyword>
<keyword evidence="9 12" id="KW-0503">Monooxygenase</keyword>
<evidence type="ECO:0000256" key="2">
    <source>
        <dbReference type="ARBA" id="ARBA00010617"/>
    </source>
</evidence>
<proteinExistence type="inferred from homology"/>
<feature type="binding site" description="axial binding residue" evidence="11">
    <location>
        <position position="485"/>
    </location>
    <ligand>
        <name>heme</name>
        <dbReference type="ChEBI" id="CHEBI:30413"/>
    </ligand>
    <ligandPart>
        <name>Fe</name>
        <dbReference type="ChEBI" id="CHEBI:18248"/>
    </ligandPart>
</feature>
<sequence length="537" mass="62068">MAILENTLLLLIAGPLFIYLLLKLIEFLNKVWLNPISIKYKMKSQGIKGPSYKFLHGNTKEIMNMRRSSMGKSMDDISHDIFPRILPHVHSWVNVYGANFLNWYGPQAQLVVTEAELVKEILNNKNDNYPKIDLEGYAKKLLGDGLSSSKGEKWAKMRKLANHVFHAESLKNMIPTMIKSVDIMLEKWKEYENKEIEVFGEFRVLTSEIISRTAFGSSYLEGKNIFDMLMKLTLIVSRNAHKIKFPLISWFLTSKDEVESENLEQGIRDCIVQIITKREKEESVKIDFLDKLLEANEYHKKNYSIEDIVDECKTFYFAGHETTTSVLGWTILLIAVHQEWQEKARKEVIEIYTTISLLCYVKSARNSHVLCLLYRMIPYIIKYSAYITLIFNMQMNMIIEESMRLYPPVPAIKRKVVKEVKLGKLITLPPEMELYISPLALHHDSKIWGEDVHLFKPERFAEGIVKATNNNPVAYMPFGFGQRTCVGLNFAMTEAKIALSMILQSYRIVLSPNYVHSPVQIFMVQPQHGVQVILNKI</sequence>
<dbReference type="InterPro" id="IPR017972">
    <property type="entry name" value="Cyt_P450_CS"/>
</dbReference>
<dbReference type="InterPro" id="IPR001128">
    <property type="entry name" value="Cyt_P450"/>
</dbReference>
<evidence type="ECO:0000256" key="6">
    <source>
        <dbReference type="ARBA" id="ARBA00022989"/>
    </source>
</evidence>
<comment type="caution">
    <text evidence="14">The sequence shown here is derived from an EMBL/GenBank/DDBJ whole genome shotgun (WGS) entry which is preliminary data.</text>
</comment>
<keyword evidence="3 11" id="KW-0349">Heme</keyword>
<keyword evidence="6 13" id="KW-1133">Transmembrane helix</keyword>
<evidence type="ECO:0008006" key="16">
    <source>
        <dbReference type="Google" id="ProtNLM"/>
    </source>
</evidence>
<organism evidence="14 15">
    <name type="scientific">Penstemon smallii</name>
    <dbReference type="NCBI Taxonomy" id="265156"/>
    <lineage>
        <taxon>Eukaryota</taxon>
        <taxon>Viridiplantae</taxon>
        <taxon>Streptophyta</taxon>
        <taxon>Embryophyta</taxon>
        <taxon>Tracheophyta</taxon>
        <taxon>Spermatophyta</taxon>
        <taxon>Magnoliopsida</taxon>
        <taxon>eudicotyledons</taxon>
        <taxon>Gunneridae</taxon>
        <taxon>Pentapetalae</taxon>
        <taxon>asterids</taxon>
        <taxon>lamiids</taxon>
        <taxon>Lamiales</taxon>
        <taxon>Plantaginaceae</taxon>
        <taxon>Cheloneae</taxon>
        <taxon>Penstemon</taxon>
    </lineage>
</organism>
<dbReference type="PRINTS" id="PR00385">
    <property type="entry name" value="P450"/>
</dbReference>
<dbReference type="InterPro" id="IPR036396">
    <property type="entry name" value="Cyt_P450_sf"/>
</dbReference>
<evidence type="ECO:0000256" key="13">
    <source>
        <dbReference type="SAM" id="Phobius"/>
    </source>
</evidence>
<comment type="similarity">
    <text evidence="2 12">Belongs to the cytochrome P450 family.</text>
</comment>
<dbReference type="Proteomes" id="UP001634393">
    <property type="component" value="Unassembled WGS sequence"/>
</dbReference>
<name>A0ABD3T120_9LAMI</name>
<comment type="subcellular location">
    <subcellularLocation>
        <location evidence="1">Membrane</location>
        <topology evidence="1">Single-pass membrane protein</topology>
    </subcellularLocation>
</comment>
<evidence type="ECO:0000313" key="14">
    <source>
        <dbReference type="EMBL" id="KAL3830597.1"/>
    </source>
</evidence>
<dbReference type="InterPro" id="IPR050665">
    <property type="entry name" value="Cytochrome_P450_Monooxygen"/>
</dbReference>
<dbReference type="SUPFAM" id="SSF48264">
    <property type="entry name" value="Cytochrome P450"/>
    <property type="match status" value="1"/>
</dbReference>
<evidence type="ECO:0000256" key="3">
    <source>
        <dbReference type="ARBA" id="ARBA00022617"/>
    </source>
</evidence>
<dbReference type="PRINTS" id="PR00463">
    <property type="entry name" value="EP450I"/>
</dbReference>
<keyword evidence="10 13" id="KW-0472">Membrane</keyword>